<evidence type="ECO:0000256" key="5">
    <source>
        <dbReference type="ARBA" id="ARBA00022660"/>
    </source>
</evidence>
<dbReference type="GO" id="GO:0006120">
    <property type="term" value="P:mitochondrial electron transport, NADH to ubiquinone"/>
    <property type="evidence" value="ECO:0007669"/>
    <property type="project" value="InterPro"/>
</dbReference>
<dbReference type="PANTHER" id="PTHR13344">
    <property type="entry name" value="NADH-UBIQUINONE OXIDOREDUCTASE"/>
    <property type="match status" value="1"/>
</dbReference>
<dbReference type="GO" id="GO:0005743">
    <property type="term" value="C:mitochondrial inner membrane"/>
    <property type="evidence" value="ECO:0007669"/>
    <property type="project" value="UniProtKB-SubCell"/>
</dbReference>
<keyword evidence="7 10" id="KW-0249">Electron transport</keyword>
<dbReference type="InterPro" id="IPR016680">
    <property type="entry name" value="NDUFA8"/>
</dbReference>
<keyword evidence="8 10" id="KW-0496">Mitochondrion</keyword>
<dbReference type="EMBL" id="JARQZJ010000101">
    <property type="protein sequence ID" value="KAK9886634.1"/>
    <property type="molecule type" value="Genomic_DNA"/>
</dbReference>
<keyword evidence="5 10" id="KW-0679">Respiratory chain</keyword>
<comment type="similarity">
    <text evidence="3 10">Belongs to the complex I NDUFA8 subunit family.</text>
</comment>
<comment type="function">
    <text evidence="1 10">Accessory subunit of the mitochondrial membrane respiratory chain NADH dehydrogenase (Complex I), that is believed not to be involved in catalysis. Complex I functions in the transfer of electrons from NADH to the respiratory chain. The immediate electron acceptor for the enzyme is believed to be ubiquinone.</text>
</comment>
<organism evidence="11 12">
    <name type="scientific">Henosepilachna vigintioctopunctata</name>
    <dbReference type="NCBI Taxonomy" id="420089"/>
    <lineage>
        <taxon>Eukaryota</taxon>
        <taxon>Metazoa</taxon>
        <taxon>Ecdysozoa</taxon>
        <taxon>Arthropoda</taxon>
        <taxon>Hexapoda</taxon>
        <taxon>Insecta</taxon>
        <taxon>Pterygota</taxon>
        <taxon>Neoptera</taxon>
        <taxon>Endopterygota</taxon>
        <taxon>Coleoptera</taxon>
        <taxon>Polyphaga</taxon>
        <taxon>Cucujiformia</taxon>
        <taxon>Coccinelloidea</taxon>
        <taxon>Coccinellidae</taxon>
        <taxon>Epilachninae</taxon>
        <taxon>Epilachnini</taxon>
        <taxon>Henosepilachna</taxon>
    </lineage>
</organism>
<name>A0AAW1V437_9CUCU</name>
<evidence type="ECO:0000256" key="8">
    <source>
        <dbReference type="ARBA" id="ARBA00023128"/>
    </source>
</evidence>
<dbReference type="PROSITE" id="PS51808">
    <property type="entry name" value="CHCH"/>
    <property type="match status" value="2"/>
</dbReference>
<evidence type="ECO:0000256" key="4">
    <source>
        <dbReference type="ARBA" id="ARBA00022448"/>
    </source>
</evidence>
<sequence>MSIPEEVYLPTEEELTVTEVNLTGNLLKAAAFHYGKACLSENNEFMLCRNELDDPRACINEGKAVTSCALNFFRQVKKSCAGEFMQYANCIDKSSSTSAYGPCRKTQAAFDKCMKDNLNMERAPFDYFARVHVHKTDRPRPLPEPIPHFPDPPVALPEDAPKPPAKYGSRYLFIW</sequence>
<comment type="caution">
    <text evidence="11">The sequence shown here is derived from an EMBL/GenBank/DDBJ whole genome shotgun (WGS) entry which is preliminary data.</text>
</comment>
<evidence type="ECO:0000256" key="1">
    <source>
        <dbReference type="ARBA" id="ARBA00003195"/>
    </source>
</evidence>
<proteinExistence type="inferred from homology"/>
<keyword evidence="12" id="KW-1185">Reference proteome</keyword>
<evidence type="ECO:0000256" key="2">
    <source>
        <dbReference type="ARBA" id="ARBA00007347"/>
    </source>
</evidence>
<comment type="similarity">
    <text evidence="2">Belongs to the CMC family.</text>
</comment>
<dbReference type="AlphaFoldDB" id="A0AAW1V437"/>
<dbReference type="Proteomes" id="UP001431783">
    <property type="component" value="Unassembled WGS sequence"/>
</dbReference>
<evidence type="ECO:0000256" key="3">
    <source>
        <dbReference type="ARBA" id="ARBA00010705"/>
    </source>
</evidence>
<comment type="subcellular location">
    <subcellularLocation>
        <location evidence="10">Mitochondrion inner membrane</location>
    </subcellularLocation>
</comment>
<keyword evidence="10" id="KW-0999">Mitochondrion inner membrane</keyword>
<dbReference type="InterPro" id="IPR013892">
    <property type="entry name" value="Cyt_c_biogenesis_Cmc1-like"/>
</dbReference>
<reference evidence="11 12" key="1">
    <citation type="submission" date="2023-03" db="EMBL/GenBank/DDBJ databases">
        <title>Genome insight into feeding habits of ladybird beetles.</title>
        <authorList>
            <person name="Li H.-S."/>
            <person name="Huang Y.-H."/>
            <person name="Pang H."/>
        </authorList>
    </citation>
    <scope>NUCLEOTIDE SEQUENCE [LARGE SCALE GENOMIC DNA]</scope>
    <source>
        <strain evidence="11">SYSU_2023b</strain>
        <tissue evidence="11">Whole body</tissue>
    </source>
</reference>
<dbReference type="PIRSF" id="PIRSF017016">
    <property type="entry name" value="NDUA8"/>
    <property type="match status" value="1"/>
</dbReference>
<keyword evidence="6" id="KW-0677">Repeat</keyword>
<keyword evidence="9" id="KW-1015">Disulfide bond</keyword>
<keyword evidence="4 10" id="KW-0813">Transport</keyword>
<evidence type="ECO:0000256" key="9">
    <source>
        <dbReference type="ARBA" id="ARBA00023157"/>
    </source>
</evidence>
<evidence type="ECO:0000256" key="6">
    <source>
        <dbReference type="ARBA" id="ARBA00022737"/>
    </source>
</evidence>
<evidence type="ECO:0000313" key="12">
    <source>
        <dbReference type="Proteomes" id="UP001431783"/>
    </source>
</evidence>
<dbReference type="PANTHER" id="PTHR13344:SF0">
    <property type="entry name" value="NADH DEHYDROGENASE [UBIQUINONE] 1 ALPHA SUBCOMPLEX SUBUNIT 8"/>
    <property type="match status" value="1"/>
</dbReference>
<dbReference type="Pfam" id="PF08583">
    <property type="entry name" value="Cmc1"/>
    <property type="match status" value="1"/>
</dbReference>
<protein>
    <recommendedName>
        <fullName evidence="10">NADH dehydrogenase [ubiquinone] 1 alpha subcomplex subunit 8</fullName>
    </recommendedName>
</protein>
<gene>
    <name evidence="11" type="ORF">WA026_017557</name>
</gene>
<evidence type="ECO:0000256" key="7">
    <source>
        <dbReference type="ARBA" id="ARBA00022982"/>
    </source>
</evidence>
<keyword evidence="10" id="KW-0472">Membrane</keyword>
<evidence type="ECO:0000313" key="11">
    <source>
        <dbReference type="EMBL" id="KAK9886634.1"/>
    </source>
</evidence>
<evidence type="ECO:0000256" key="10">
    <source>
        <dbReference type="PIRNR" id="PIRNR017016"/>
    </source>
</evidence>
<accession>A0AAW1V437</accession>